<evidence type="ECO:0000313" key="1">
    <source>
        <dbReference type="EnsemblPlants" id="MELO3C033242.2.1"/>
    </source>
</evidence>
<proteinExistence type="predicted"/>
<accession>A0A9I9EFY9</accession>
<organism evidence="1">
    <name type="scientific">Cucumis melo</name>
    <name type="common">Muskmelon</name>
    <dbReference type="NCBI Taxonomy" id="3656"/>
    <lineage>
        <taxon>Eukaryota</taxon>
        <taxon>Viridiplantae</taxon>
        <taxon>Streptophyta</taxon>
        <taxon>Embryophyta</taxon>
        <taxon>Tracheophyta</taxon>
        <taxon>Spermatophyta</taxon>
        <taxon>Magnoliopsida</taxon>
        <taxon>eudicotyledons</taxon>
        <taxon>Gunneridae</taxon>
        <taxon>Pentapetalae</taxon>
        <taxon>rosids</taxon>
        <taxon>fabids</taxon>
        <taxon>Cucurbitales</taxon>
        <taxon>Cucurbitaceae</taxon>
        <taxon>Benincaseae</taxon>
        <taxon>Cucumis</taxon>
    </lineage>
</organism>
<dbReference type="AlphaFoldDB" id="A0A9I9EFY9"/>
<sequence length="242" mass="27724">MPSIPNSTPNNCRKKSIKPTRFSKLVVLELGIRGVDPNCFLFSAHFLSGSALVYTVNKHFAYISSTEIWKTDNGIKIRRNRIPWFCLNSTATTHLCLRVWGKLWCVLEIRANLSSFCCPAQIWARRPSLTLIFDWRSSMRMAELSFLAGEWEEVVLYGKVGSSEKFFCYRSSKRIFDLSTVALGKCYPLLRHICKYRVVVLSFCSKWGSKGGSSRGLFGPKDNLTFFYIWQASYSFLSLVCK</sequence>
<protein>
    <submittedName>
        <fullName evidence="1">Uncharacterized protein</fullName>
    </submittedName>
</protein>
<reference evidence="1" key="1">
    <citation type="submission" date="2023-03" db="UniProtKB">
        <authorList>
            <consortium name="EnsemblPlants"/>
        </authorList>
    </citation>
    <scope>IDENTIFICATION</scope>
</reference>
<dbReference type="Gramene" id="MELO3C033242.2.1">
    <property type="protein sequence ID" value="MELO3C033242.2.1"/>
    <property type="gene ID" value="MELO3C033242.2"/>
</dbReference>
<dbReference type="EnsemblPlants" id="MELO3C033242.2.1">
    <property type="protein sequence ID" value="MELO3C033242.2.1"/>
    <property type="gene ID" value="MELO3C033242.2"/>
</dbReference>
<name>A0A9I9EFY9_CUCME</name>